<feature type="signal peptide" evidence="1">
    <location>
        <begin position="1"/>
        <end position="25"/>
    </location>
</feature>
<protein>
    <submittedName>
        <fullName evidence="2">Uncharacterized protein</fullName>
    </submittedName>
</protein>
<gene>
    <name evidence="2" type="ORF">ACJDTP_05515</name>
</gene>
<dbReference type="RefSeq" id="WP_406760699.1">
    <property type="nucleotide sequence ID" value="NZ_JBJIAB010000005.1"/>
</dbReference>
<comment type="caution">
    <text evidence="2">The sequence shown here is derived from an EMBL/GenBank/DDBJ whole genome shotgun (WGS) entry which is preliminary data.</text>
</comment>
<dbReference type="EMBL" id="JBJIAB010000005">
    <property type="protein sequence ID" value="MFL0164528.1"/>
    <property type="molecule type" value="Genomic_DNA"/>
</dbReference>
<proteinExistence type="predicted"/>
<accession>A0ABW8S117</accession>
<sequence length="107" mass="11889">MKKFIYIFSILFFLSFSMNSISVFAQHPPRTLTQGIHNVRDANLLVGTALTARITPSNSRAIILVVASDQTIEALVRLNPEVPQQILPPLKFDYSIIIYGDGTVLLS</sequence>
<feature type="chain" id="PRO_5046835138" evidence="1">
    <location>
        <begin position="26"/>
        <end position="107"/>
    </location>
</feature>
<dbReference type="Proteomes" id="UP001623600">
    <property type="component" value="Unassembled WGS sequence"/>
</dbReference>
<organism evidence="2 3">
    <name type="scientific">Candidatus Clostridium helianthi</name>
    <dbReference type="NCBI Taxonomy" id="3381660"/>
    <lineage>
        <taxon>Bacteria</taxon>
        <taxon>Bacillati</taxon>
        <taxon>Bacillota</taxon>
        <taxon>Clostridia</taxon>
        <taxon>Eubacteriales</taxon>
        <taxon>Clostridiaceae</taxon>
        <taxon>Clostridium</taxon>
    </lineage>
</organism>
<reference evidence="2 3" key="1">
    <citation type="submission" date="2024-11" db="EMBL/GenBank/DDBJ databases">
        <authorList>
            <person name="Heng Y.C."/>
            <person name="Lim A.C.H."/>
            <person name="Lee J.K.Y."/>
            <person name="Kittelmann S."/>
        </authorList>
    </citation>
    <scope>NUCLEOTIDE SEQUENCE [LARGE SCALE GENOMIC DNA]</scope>
    <source>
        <strain evidence="2 3">WILCCON 0112</strain>
    </source>
</reference>
<name>A0ABW8S117_9CLOT</name>
<keyword evidence="3" id="KW-1185">Reference proteome</keyword>
<keyword evidence="1" id="KW-0732">Signal</keyword>
<evidence type="ECO:0000313" key="3">
    <source>
        <dbReference type="Proteomes" id="UP001623600"/>
    </source>
</evidence>
<evidence type="ECO:0000256" key="1">
    <source>
        <dbReference type="SAM" id="SignalP"/>
    </source>
</evidence>
<evidence type="ECO:0000313" key="2">
    <source>
        <dbReference type="EMBL" id="MFL0164528.1"/>
    </source>
</evidence>